<comment type="subcellular location">
    <subcellularLocation>
        <location evidence="1">Cell membrane</location>
        <topology evidence="1">Multi-pass membrane protein</topology>
    </subcellularLocation>
</comment>
<keyword evidence="3 6" id="KW-0812">Transmembrane</keyword>
<dbReference type="EMBL" id="JAGQDG010000002">
    <property type="protein sequence ID" value="MBQ0934811.1"/>
    <property type="molecule type" value="Genomic_DNA"/>
</dbReference>
<evidence type="ECO:0000256" key="1">
    <source>
        <dbReference type="ARBA" id="ARBA00004651"/>
    </source>
</evidence>
<reference evidence="7 8" key="1">
    <citation type="submission" date="2021-04" db="EMBL/GenBank/DDBJ databases">
        <title>The genome sequence of type strain Ideonella paludis KCTC 32238.</title>
        <authorList>
            <person name="Liu Y."/>
        </authorList>
    </citation>
    <scope>NUCLEOTIDE SEQUENCE [LARGE SCALE GENOMIC DNA]</scope>
    <source>
        <strain evidence="7 8">KCTC 32238</strain>
    </source>
</reference>
<evidence type="ECO:0000256" key="4">
    <source>
        <dbReference type="ARBA" id="ARBA00022989"/>
    </source>
</evidence>
<dbReference type="Proteomes" id="UP000672097">
    <property type="component" value="Unassembled WGS sequence"/>
</dbReference>
<accession>A0ABS5DUJ4</accession>
<dbReference type="InterPro" id="IPR030923">
    <property type="entry name" value="LptG"/>
</dbReference>
<feature type="transmembrane region" description="Helical" evidence="6">
    <location>
        <begin position="99"/>
        <end position="122"/>
    </location>
</feature>
<gene>
    <name evidence="7" type="primary">lptG</name>
    <name evidence="7" type="ORF">KAK11_05665</name>
</gene>
<protein>
    <submittedName>
        <fullName evidence="7">LPS export ABC transporter permease LptG</fullName>
    </submittedName>
</protein>
<evidence type="ECO:0000313" key="7">
    <source>
        <dbReference type="EMBL" id="MBQ0934811.1"/>
    </source>
</evidence>
<dbReference type="PANTHER" id="PTHR33529">
    <property type="entry name" value="SLR0882 PROTEIN-RELATED"/>
    <property type="match status" value="1"/>
</dbReference>
<dbReference type="PANTHER" id="PTHR33529:SF2">
    <property type="entry name" value="LIPOPOLYSACCHARIDE EXPORT SYSTEM PERMEASE PROTEIN LPTG"/>
    <property type="match status" value="1"/>
</dbReference>
<evidence type="ECO:0000313" key="8">
    <source>
        <dbReference type="Proteomes" id="UP000672097"/>
    </source>
</evidence>
<comment type="caution">
    <text evidence="7">The sequence shown here is derived from an EMBL/GenBank/DDBJ whole genome shotgun (WGS) entry which is preliminary data.</text>
</comment>
<evidence type="ECO:0000256" key="2">
    <source>
        <dbReference type="ARBA" id="ARBA00022475"/>
    </source>
</evidence>
<feature type="transmembrane region" description="Helical" evidence="6">
    <location>
        <begin position="61"/>
        <end position="78"/>
    </location>
</feature>
<organism evidence="7 8">
    <name type="scientific">Ideonella paludis</name>
    <dbReference type="NCBI Taxonomy" id="1233411"/>
    <lineage>
        <taxon>Bacteria</taxon>
        <taxon>Pseudomonadati</taxon>
        <taxon>Pseudomonadota</taxon>
        <taxon>Betaproteobacteria</taxon>
        <taxon>Burkholderiales</taxon>
        <taxon>Sphaerotilaceae</taxon>
        <taxon>Ideonella</taxon>
    </lineage>
</organism>
<evidence type="ECO:0000256" key="5">
    <source>
        <dbReference type="ARBA" id="ARBA00023136"/>
    </source>
</evidence>
<feature type="transmembrane region" description="Helical" evidence="6">
    <location>
        <begin position="303"/>
        <end position="322"/>
    </location>
</feature>
<dbReference type="NCBIfam" id="TIGR04408">
    <property type="entry name" value="LptG_lptG"/>
    <property type="match status" value="1"/>
</dbReference>
<sequence>MRTVRRLIWRDVLWSVMFVSVAFLSLFFFTDFLGELEDVSKRGYPIWAAVAGALLKQPVRFYELFPITVLIGTIYAMARLAESSEFTILRTGGLGPWRALSLLLSLGLIMAALTFVIGEYVAPYGDRQASALKARLRGANDLGGAGAWLKEHRPAMSAPAGAGSSPTGQGLAALGERNVSINVRGTDGAGKLSQIRIFEHDERGHLLRRIEAPTALVKPTADGSVWHLTAAVVSDWPADASMALQQRKVLELAWHTSLDERLVSAAVSPIDSMSTPELWRYTQHLNEQEQTAQRYELQFWKRVLYPFACIVMLALALPFAYLHARSGGISLKVFGGIMLGISFVLLNNVVGHLSLLRDWTPWLAALAPSLLYLALSMAAFVWLVRYR</sequence>
<dbReference type="Pfam" id="PF03739">
    <property type="entry name" value="LptF_LptG"/>
    <property type="match status" value="1"/>
</dbReference>
<feature type="transmembrane region" description="Helical" evidence="6">
    <location>
        <begin position="329"/>
        <end position="350"/>
    </location>
</feature>
<evidence type="ECO:0000256" key="6">
    <source>
        <dbReference type="SAM" id="Phobius"/>
    </source>
</evidence>
<evidence type="ECO:0000256" key="3">
    <source>
        <dbReference type="ARBA" id="ARBA00022692"/>
    </source>
</evidence>
<keyword evidence="8" id="KW-1185">Reference proteome</keyword>
<dbReference type="RefSeq" id="WP_210807117.1">
    <property type="nucleotide sequence ID" value="NZ_JAGQDG010000002.1"/>
</dbReference>
<proteinExistence type="predicted"/>
<feature type="transmembrane region" description="Helical" evidence="6">
    <location>
        <begin position="12"/>
        <end position="30"/>
    </location>
</feature>
<dbReference type="InterPro" id="IPR005495">
    <property type="entry name" value="LptG/LptF_permease"/>
</dbReference>
<keyword evidence="2" id="KW-1003">Cell membrane</keyword>
<feature type="transmembrane region" description="Helical" evidence="6">
    <location>
        <begin position="362"/>
        <end position="384"/>
    </location>
</feature>
<name>A0ABS5DUJ4_9BURK</name>
<keyword evidence="5 6" id="KW-0472">Membrane</keyword>
<keyword evidence="4 6" id="KW-1133">Transmembrane helix</keyword>